<keyword evidence="2" id="KW-0378">Hydrolase</keyword>
<evidence type="ECO:0000256" key="5">
    <source>
        <dbReference type="SAM" id="MobiDB-lite"/>
    </source>
</evidence>
<dbReference type="EMBL" id="JAQQPM010000002">
    <property type="protein sequence ID" value="KAK2068243.1"/>
    <property type="molecule type" value="Genomic_DNA"/>
</dbReference>
<accession>A0AAD9HZ43</accession>
<dbReference type="Gene3D" id="3.40.50.1820">
    <property type="entry name" value="alpha/beta hydrolase"/>
    <property type="match status" value="1"/>
</dbReference>
<feature type="region of interest" description="Disordered" evidence="5">
    <location>
        <begin position="1"/>
        <end position="23"/>
    </location>
</feature>
<keyword evidence="3" id="KW-0442">Lipid degradation</keyword>
<dbReference type="GO" id="GO:0003847">
    <property type="term" value="F:1-alkyl-2-acetylglycerophosphocholine esterase activity"/>
    <property type="evidence" value="ECO:0007669"/>
    <property type="project" value="UniProtKB-EC"/>
</dbReference>
<dbReference type="GO" id="GO:0016042">
    <property type="term" value="P:lipid catabolic process"/>
    <property type="evidence" value="ECO:0007669"/>
    <property type="project" value="UniProtKB-KW"/>
</dbReference>
<dbReference type="PANTHER" id="PTHR10272:SF0">
    <property type="entry name" value="PLATELET-ACTIVATING FACTOR ACETYLHYDROLASE"/>
    <property type="match status" value="1"/>
</dbReference>
<evidence type="ECO:0000313" key="6">
    <source>
        <dbReference type="EMBL" id="KAK2068243.1"/>
    </source>
</evidence>
<organism evidence="6 7">
    <name type="scientific">Phyllachora maydis</name>
    <dbReference type="NCBI Taxonomy" id="1825666"/>
    <lineage>
        <taxon>Eukaryota</taxon>
        <taxon>Fungi</taxon>
        <taxon>Dikarya</taxon>
        <taxon>Ascomycota</taxon>
        <taxon>Pezizomycotina</taxon>
        <taxon>Sordariomycetes</taxon>
        <taxon>Sordariomycetidae</taxon>
        <taxon>Phyllachorales</taxon>
        <taxon>Phyllachoraceae</taxon>
        <taxon>Phyllachora</taxon>
    </lineage>
</organism>
<dbReference type="Proteomes" id="UP001217918">
    <property type="component" value="Unassembled WGS sequence"/>
</dbReference>
<name>A0AAD9HZ43_9PEZI</name>
<proteinExistence type="predicted"/>
<evidence type="ECO:0000256" key="4">
    <source>
        <dbReference type="ARBA" id="ARBA00023098"/>
    </source>
</evidence>
<dbReference type="AlphaFoldDB" id="A0AAD9HZ43"/>
<dbReference type="Pfam" id="PF03403">
    <property type="entry name" value="PAF-AH_p_II"/>
    <property type="match status" value="1"/>
</dbReference>
<keyword evidence="7" id="KW-1185">Reference proteome</keyword>
<comment type="caution">
    <text evidence="6">The sequence shown here is derived from an EMBL/GenBank/DDBJ whole genome shotgun (WGS) entry which is preliminary data.</text>
</comment>
<dbReference type="EC" id="3.1.1.47" evidence="1"/>
<reference evidence="6" key="1">
    <citation type="journal article" date="2023" name="Mol. Plant Microbe Interact.">
        <title>Elucidating the Obligate Nature and Biological Capacity of an Invasive Fungal Corn Pathogen.</title>
        <authorList>
            <person name="MacCready J.S."/>
            <person name="Roggenkamp E.M."/>
            <person name="Gdanetz K."/>
            <person name="Chilvers M.I."/>
        </authorList>
    </citation>
    <scope>NUCLEOTIDE SEQUENCE</scope>
    <source>
        <strain evidence="6">PM02</strain>
    </source>
</reference>
<sequence>MVAPKSVPQPSSSSPSPSPSPAPAPLLSSFVSPTLIGTNASVDGGILDISTVVVVVVTILSRLVTWYGHVLRQVMERTSSGESGRAPSPRQSFKERFLHTLPSYTGPYAVGFFDMELPARVPRPFSHIKRNHEHALKLDTVLFSVYHPADLGPDQGKGLARAGWLPSPRIPTTQGYAKFLNIPRFPVTAYIACTSMFTKLPAFRNAQLASHWPRGTERPGQPRFPVVIFSHGLGGSRTAYSAVCGELASFGFVVVAMEHRDGSGARTYVNKKGASRDLDSQSLDRSYDAPQQEEEGEDERAERAEAESHRPKHRRDYYKVDYMFPKDNAQDTSPHNARGVDTELRGAQIDMRLAEVDEAYRILGLLNEGEWEQVVSRNLRKAGNIGSSSRGLDGIEWEVWKHRLYLDKVTMMGHSFGGATTVQACRLDERFPWISSGILLDAWGPATPDSLDMKLCKPILSIGSEAFMHWKENYDRIEHICNEGRERGVLCWMTTIRGSTHLSQTDFAVLYPLWMSLLMKTLVHPQRAIYLTIHSALEFLKVVLPRQQTRFQTAWTDEQLLRKASTESDISVDHRPDDKWIAARLKIRNEFAVRLRARMARMAFWQRADADGLPRDAAGRPLHGLMNWGKGKEIWVHLSPQPAEVEDYMARNHWPSGRPHPYAP</sequence>
<dbReference type="InterPro" id="IPR029058">
    <property type="entry name" value="AB_hydrolase_fold"/>
</dbReference>
<protein>
    <recommendedName>
        <fullName evidence="1">1-alkyl-2-acetylglycerophosphocholine esterase</fullName>
        <ecNumber evidence="1">3.1.1.47</ecNumber>
    </recommendedName>
</protein>
<feature type="compositionally biased region" description="Basic and acidic residues" evidence="5">
    <location>
        <begin position="300"/>
        <end position="309"/>
    </location>
</feature>
<evidence type="ECO:0000256" key="1">
    <source>
        <dbReference type="ARBA" id="ARBA00013201"/>
    </source>
</evidence>
<gene>
    <name evidence="6" type="ORF">P8C59_002895</name>
</gene>
<keyword evidence="4" id="KW-0443">Lipid metabolism</keyword>
<evidence type="ECO:0000256" key="2">
    <source>
        <dbReference type="ARBA" id="ARBA00022801"/>
    </source>
</evidence>
<evidence type="ECO:0000256" key="3">
    <source>
        <dbReference type="ARBA" id="ARBA00022963"/>
    </source>
</evidence>
<feature type="region of interest" description="Disordered" evidence="5">
    <location>
        <begin position="265"/>
        <end position="312"/>
    </location>
</feature>
<evidence type="ECO:0000313" key="7">
    <source>
        <dbReference type="Proteomes" id="UP001217918"/>
    </source>
</evidence>
<dbReference type="PANTHER" id="PTHR10272">
    <property type="entry name" value="PLATELET-ACTIVATING FACTOR ACETYLHYDROLASE"/>
    <property type="match status" value="1"/>
</dbReference>
<dbReference type="SUPFAM" id="SSF53474">
    <property type="entry name" value="alpha/beta-Hydrolases"/>
    <property type="match status" value="1"/>
</dbReference>
<feature type="compositionally biased region" description="Low complexity" evidence="5">
    <location>
        <begin position="1"/>
        <end position="15"/>
    </location>
</feature>